<feature type="transmembrane region" description="Helical" evidence="7">
    <location>
        <begin position="53"/>
        <end position="72"/>
    </location>
</feature>
<keyword evidence="2" id="KW-0813">Transport</keyword>
<protein>
    <submittedName>
        <fullName evidence="8">Putative efflux protein, MATE family</fullName>
    </submittedName>
</protein>
<evidence type="ECO:0000256" key="2">
    <source>
        <dbReference type="ARBA" id="ARBA00022448"/>
    </source>
</evidence>
<evidence type="ECO:0000313" key="9">
    <source>
        <dbReference type="Proteomes" id="UP000184221"/>
    </source>
</evidence>
<feature type="transmembrane region" description="Helical" evidence="7">
    <location>
        <begin position="12"/>
        <end position="33"/>
    </location>
</feature>
<dbReference type="InterPro" id="IPR052031">
    <property type="entry name" value="Membrane_Transporter-Flippase"/>
</dbReference>
<reference evidence="8 9" key="1">
    <citation type="submission" date="2016-11" db="EMBL/GenBank/DDBJ databases">
        <authorList>
            <person name="Jaros S."/>
            <person name="Januszkiewicz K."/>
            <person name="Wedrychowicz H."/>
        </authorList>
    </citation>
    <scope>NUCLEOTIDE SEQUENCE [LARGE SCALE GENOMIC DNA]</scope>
    <source>
        <strain evidence="8 9">DSM 29431</strain>
    </source>
</reference>
<keyword evidence="9" id="KW-1185">Reference proteome</keyword>
<sequence length="463" mass="47631">MAERDLTKGPIWRALAAVSAPMSLGIFGVLSVGLADAYFLGQLGEAPLAAVGYIYPVTTAITSLAIGLSAGANATVSQALGRGSPDHNRLSLHAIGLGLSLAILVAIGFYFFAGDLFSLMGAGPDALTEAKSYVPLWALSFPCLVTMMVVNAVFRAHGDGATSAAIMVLAAVVNIALNPLFIFGWGPIPQLGTEGAALATFIGRLAAVVVAVWYAFYSGALCWPDKLLPDLWASTKQILNVGVPAAFSNAINPAGMALVTAAVATIGDAAVAGFGAATRVQSMVLVALFALSAGIGPVVGQNWGADQPDRARRGLAVSWLFCVGYGVAIAVVLFFFADPIAALLADDGQAAQYAAQYLQIVGFSLFGYGVLVTTNAAMNARSKALYSTGLSLARIFICYVPLAWVGVMLFGYIGILVAAVVANVFAVAGAYWCAAKTGLLPDSWPAPPALSLNSVEKAKNAIS</sequence>
<dbReference type="PANTHER" id="PTHR43549">
    <property type="entry name" value="MULTIDRUG RESISTANCE PROTEIN YPNP-RELATED"/>
    <property type="match status" value="1"/>
</dbReference>
<dbReference type="GO" id="GO:0042910">
    <property type="term" value="F:xenobiotic transmembrane transporter activity"/>
    <property type="evidence" value="ECO:0007669"/>
    <property type="project" value="InterPro"/>
</dbReference>
<evidence type="ECO:0000313" key="8">
    <source>
        <dbReference type="EMBL" id="SHG78730.1"/>
    </source>
</evidence>
<dbReference type="Proteomes" id="UP000184221">
    <property type="component" value="Unassembled WGS sequence"/>
</dbReference>
<dbReference type="InterPro" id="IPR048279">
    <property type="entry name" value="MdtK-like"/>
</dbReference>
<dbReference type="STRING" id="996342.SAMN05443551_0582"/>
<organism evidence="8 9">
    <name type="scientific">Marivita hallyeonensis</name>
    <dbReference type="NCBI Taxonomy" id="996342"/>
    <lineage>
        <taxon>Bacteria</taxon>
        <taxon>Pseudomonadati</taxon>
        <taxon>Pseudomonadota</taxon>
        <taxon>Alphaproteobacteria</taxon>
        <taxon>Rhodobacterales</taxon>
        <taxon>Roseobacteraceae</taxon>
        <taxon>Marivita</taxon>
    </lineage>
</organism>
<feature type="transmembrane region" description="Helical" evidence="7">
    <location>
        <begin position="197"/>
        <end position="217"/>
    </location>
</feature>
<proteinExistence type="predicted"/>
<feature type="transmembrane region" description="Helical" evidence="7">
    <location>
        <begin position="166"/>
        <end position="185"/>
    </location>
</feature>
<keyword evidence="3" id="KW-1003">Cell membrane</keyword>
<feature type="transmembrane region" description="Helical" evidence="7">
    <location>
        <begin position="315"/>
        <end position="337"/>
    </location>
</feature>
<dbReference type="GO" id="GO:0015297">
    <property type="term" value="F:antiporter activity"/>
    <property type="evidence" value="ECO:0007669"/>
    <property type="project" value="InterPro"/>
</dbReference>
<feature type="transmembrane region" description="Helical" evidence="7">
    <location>
        <begin position="410"/>
        <end position="434"/>
    </location>
</feature>
<keyword evidence="4 7" id="KW-0812">Transmembrane</keyword>
<dbReference type="Pfam" id="PF01554">
    <property type="entry name" value="MatE"/>
    <property type="match status" value="2"/>
</dbReference>
<keyword evidence="5 7" id="KW-1133">Transmembrane helix</keyword>
<dbReference type="RefSeq" id="WP_072775998.1">
    <property type="nucleotide sequence ID" value="NZ_FQXC01000001.1"/>
</dbReference>
<evidence type="ECO:0000256" key="4">
    <source>
        <dbReference type="ARBA" id="ARBA00022692"/>
    </source>
</evidence>
<name>A0A1M5MMW3_9RHOB</name>
<evidence type="ECO:0000256" key="5">
    <source>
        <dbReference type="ARBA" id="ARBA00022989"/>
    </source>
</evidence>
<evidence type="ECO:0000256" key="7">
    <source>
        <dbReference type="SAM" id="Phobius"/>
    </source>
</evidence>
<feature type="transmembrane region" description="Helical" evidence="7">
    <location>
        <begin position="357"/>
        <end position="377"/>
    </location>
</feature>
<dbReference type="PIRSF" id="PIRSF006603">
    <property type="entry name" value="DinF"/>
    <property type="match status" value="1"/>
</dbReference>
<dbReference type="GO" id="GO:0005886">
    <property type="term" value="C:plasma membrane"/>
    <property type="evidence" value="ECO:0007669"/>
    <property type="project" value="UniProtKB-SubCell"/>
</dbReference>
<feature type="transmembrane region" description="Helical" evidence="7">
    <location>
        <begin position="92"/>
        <end position="113"/>
    </location>
</feature>
<accession>A0A1M5MMW3</accession>
<dbReference type="EMBL" id="FQXC01000001">
    <property type="protein sequence ID" value="SHG78730.1"/>
    <property type="molecule type" value="Genomic_DNA"/>
</dbReference>
<dbReference type="OrthoDB" id="9806302at2"/>
<keyword evidence="6 7" id="KW-0472">Membrane</keyword>
<evidence type="ECO:0000256" key="6">
    <source>
        <dbReference type="ARBA" id="ARBA00023136"/>
    </source>
</evidence>
<dbReference type="PANTHER" id="PTHR43549:SF3">
    <property type="entry name" value="MULTIDRUG RESISTANCE PROTEIN YPNP-RELATED"/>
    <property type="match status" value="1"/>
</dbReference>
<dbReference type="NCBIfam" id="TIGR00797">
    <property type="entry name" value="matE"/>
    <property type="match status" value="1"/>
</dbReference>
<evidence type="ECO:0000256" key="3">
    <source>
        <dbReference type="ARBA" id="ARBA00022475"/>
    </source>
</evidence>
<feature type="transmembrane region" description="Helical" evidence="7">
    <location>
        <begin position="384"/>
        <end position="404"/>
    </location>
</feature>
<feature type="transmembrane region" description="Helical" evidence="7">
    <location>
        <begin position="283"/>
        <end position="303"/>
    </location>
</feature>
<gene>
    <name evidence="8" type="ORF">SAMN05443551_0582</name>
</gene>
<comment type="subcellular location">
    <subcellularLocation>
        <location evidence="1">Cell inner membrane</location>
        <topology evidence="1">Multi-pass membrane protein</topology>
    </subcellularLocation>
</comment>
<evidence type="ECO:0000256" key="1">
    <source>
        <dbReference type="ARBA" id="ARBA00004429"/>
    </source>
</evidence>
<dbReference type="AlphaFoldDB" id="A0A1M5MMW3"/>
<feature type="transmembrane region" description="Helical" evidence="7">
    <location>
        <begin position="133"/>
        <end position="154"/>
    </location>
</feature>
<dbReference type="InterPro" id="IPR002528">
    <property type="entry name" value="MATE_fam"/>
</dbReference>